<comment type="subcellular location">
    <subcellularLocation>
        <location evidence="1">Membrane</location>
    </subcellularLocation>
</comment>
<accession>A0A674J1G8</accession>
<dbReference type="Proteomes" id="UP000472274">
    <property type="component" value="Unplaced"/>
</dbReference>
<evidence type="ECO:0000313" key="6">
    <source>
        <dbReference type="Proteomes" id="UP000472274"/>
    </source>
</evidence>
<name>A0A674J1G8_9SAUR</name>
<dbReference type="GO" id="GO:0050852">
    <property type="term" value="P:T cell receptor signaling pathway"/>
    <property type="evidence" value="ECO:0007669"/>
    <property type="project" value="TreeGrafter"/>
</dbReference>
<dbReference type="GeneTree" id="ENSGT00940000153527"/>
<dbReference type="GO" id="GO:0001817">
    <property type="term" value="P:regulation of cytokine production"/>
    <property type="evidence" value="ECO:0007669"/>
    <property type="project" value="TreeGrafter"/>
</dbReference>
<evidence type="ECO:0000259" key="4">
    <source>
        <dbReference type="PROSITE" id="PS50835"/>
    </source>
</evidence>
<dbReference type="Pfam" id="PF07686">
    <property type="entry name" value="V-set"/>
    <property type="match status" value="1"/>
</dbReference>
<reference evidence="5" key="1">
    <citation type="submission" date="2025-08" db="UniProtKB">
        <authorList>
            <consortium name="Ensembl"/>
        </authorList>
    </citation>
    <scope>IDENTIFICATION</scope>
</reference>
<dbReference type="Ensembl" id="ENSTMTT00000013852.1">
    <property type="protein sequence ID" value="ENSTMTP00000013389.1"/>
    <property type="gene ID" value="ENSTMTG00000009705.1"/>
</dbReference>
<evidence type="ECO:0000313" key="5">
    <source>
        <dbReference type="Ensembl" id="ENSTMTP00000013389.1"/>
    </source>
</evidence>
<reference evidence="5" key="2">
    <citation type="submission" date="2025-09" db="UniProtKB">
        <authorList>
            <consortium name="Ensembl"/>
        </authorList>
    </citation>
    <scope>IDENTIFICATION</scope>
</reference>
<keyword evidence="6" id="KW-1185">Reference proteome</keyword>
<feature type="domain" description="Ig-like" evidence="4">
    <location>
        <begin position="1"/>
        <end position="64"/>
    </location>
</feature>
<dbReference type="CDD" id="cd05713">
    <property type="entry name" value="IgV_MOG_like"/>
    <property type="match status" value="1"/>
</dbReference>
<dbReference type="PANTHER" id="PTHR24100">
    <property type="entry name" value="BUTYROPHILIN"/>
    <property type="match status" value="1"/>
</dbReference>
<proteinExistence type="predicted"/>
<dbReference type="SUPFAM" id="SSF48726">
    <property type="entry name" value="Immunoglobulin"/>
    <property type="match status" value="1"/>
</dbReference>
<dbReference type="InterPro" id="IPR013783">
    <property type="entry name" value="Ig-like_fold"/>
</dbReference>
<dbReference type="AlphaFoldDB" id="A0A674J1G8"/>
<dbReference type="FunFam" id="2.60.40.10:FF:000208">
    <property type="entry name" value="Butyrophilin subfamily 1 member A1"/>
    <property type="match status" value="1"/>
</dbReference>
<dbReference type="GO" id="GO:0005102">
    <property type="term" value="F:signaling receptor binding"/>
    <property type="evidence" value="ECO:0007669"/>
    <property type="project" value="TreeGrafter"/>
</dbReference>
<keyword evidence="3" id="KW-0393">Immunoglobulin domain</keyword>
<dbReference type="PANTHER" id="PTHR24100:SF149">
    <property type="entry name" value="BG-LIKE ANTIGEN 1-RELATED"/>
    <property type="match status" value="1"/>
</dbReference>
<dbReference type="Gene3D" id="2.60.40.10">
    <property type="entry name" value="Immunoglobulins"/>
    <property type="match status" value="1"/>
</dbReference>
<dbReference type="InterPro" id="IPR013106">
    <property type="entry name" value="Ig_V-set"/>
</dbReference>
<dbReference type="InterPro" id="IPR007110">
    <property type="entry name" value="Ig-like_dom"/>
</dbReference>
<dbReference type="GO" id="GO:0009897">
    <property type="term" value="C:external side of plasma membrane"/>
    <property type="evidence" value="ECO:0007669"/>
    <property type="project" value="TreeGrafter"/>
</dbReference>
<organism evidence="5 6">
    <name type="scientific">Terrapene triunguis</name>
    <name type="common">Three-toed box turtle</name>
    <dbReference type="NCBI Taxonomy" id="2587831"/>
    <lineage>
        <taxon>Eukaryota</taxon>
        <taxon>Metazoa</taxon>
        <taxon>Chordata</taxon>
        <taxon>Craniata</taxon>
        <taxon>Vertebrata</taxon>
        <taxon>Euteleostomi</taxon>
        <taxon>Archelosauria</taxon>
        <taxon>Testudinata</taxon>
        <taxon>Testudines</taxon>
        <taxon>Cryptodira</taxon>
        <taxon>Durocryptodira</taxon>
        <taxon>Testudinoidea</taxon>
        <taxon>Emydidae</taxon>
        <taxon>Terrapene</taxon>
    </lineage>
</organism>
<evidence type="ECO:0000256" key="1">
    <source>
        <dbReference type="ARBA" id="ARBA00004370"/>
    </source>
</evidence>
<keyword evidence="2" id="KW-0472">Membrane</keyword>
<dbReference type="InParanoid" id="A0A674J1G8"/>
<dbReference type="PROSITE" id="PS50835">
    <property type="entry name" value="IG_LIKE"/>
    <property type="match status" value="1"/>
</dbReference>
<evidence type="ECO:0000256" key="2">
    <source>
        <dbReference type="ARBA" id="ARBA00023136"/>
    </source>
</evidence>
<protein>
    <recommendedName>
        <fullName evidence="4">Ig-like domain-containing protein</fullName>
    </recommendedName>
</protein>
<dbReference type="InterPro" id="IPR050504">
    <property type="entry name" value="IgSF_BTN/MOG"/>
</dbReference>
<sequence>MELRWFRSKFSPAVHLYRDGQDQYGEQMPEYRGRTELLKDDITNGSVSLRIRNVRPSDDGQYVCFFFQSSISYEDAILELQVAGIPHPQHM</sequence>
<evidence type="ECO:0000256" key="3">
    <source>
        <dbReference type="ARBA" id="ARBA00023319"/>
    </source>
</evidence>
<dbReference type="InterPro" id="IPR036179">
    <property type="entry name" value="Ig-like_dom_sf"/>
</dbReference>